<organism evidence="1 2">
    <name type="scientific">Cichorium intybus</name>
    <name type="common">Chicory</name>
    <dbReference type="NCBI Taxonomy" id="13427"/>
    <lineage>
        <taxon>Eukaryota</taxon>
        <taxon>Viridiplantae</taxon>
        <taxon>Streptophyta</taxon>
        <taxon>Embryophyta</taxon>
        <taxon>Tracheophyta</taxon>
        <taxon>Spermatophyta</taxon>
        <taxon>Magnoliopsida</taxon>
        <taxon>eudicotyledons</taxon>
        <taxon>Gunneridae</taxon>
        <taxon>Pentapetalae</taxon>
        <taxon>asterids</taxon>
        <taxon>campanulids</taxon>
        <taxon>Asterales</taxon>
        <taxon>Asteraceae</taxon>
        <taxon>Cichorioideae</taxon>
        <taxon>Cichorieae</taxon>
        <taxon>Cichoriinae</taxon>
        <taxon>Cichorium</taxon>
    </lineage>
</organism>
<protein>
    <submittedName>
        <fullName evidence="1">Uncharacterized protein</fullName>
    </submittedName>
</protein>
<dbReference type="Proteomes" id="UP001055811">
    <property type="component" value="Linkage Group LG07"/>
</dbReference>
<reference evidence="2" key="1">
    <citation type="journal article" date="2022" name="Mol. Ecol. Resour.">
        <title>The genomes of chicory, endive, great burdock and yacon provide insights into Asteraceae palaeo-polyploidization history and plant inulin production.</title>
        <authorList>
            <person name="Fan W."/>
            <person name="Wang S."/>
            <person name="Wang H."/>
            <person name="Wang A."/>
            <person name="Jiang F."/>
            <person name="Liu H."/>
            <person name="Zhao H."/>
            <person name="Xu D."/>
            <person name="Zhang Y."/>
        </authorList>
    </citation>
    <scope>NUCLEOTIDE SEQUENCE [LARGE SCALE GENOMIC DNA]</scope>
    <source>
        <strain evidence="2">cv. Punajuju</strain>
    </source>
</reference>
<reference evidence="1 2" key="2">
    <citation type="journal article" date="2022" name="Mol. Ecol. Resour.">
        <title>The genomes of chicory, endive, great burdock and yacon provide insights into Asteraceae paleo-polyploidization history and plant inulin production.</title>
        <authorList>
            <person name="Fan W."/>
            <person name="Wang S."/>
            <person name="Wang H."/>
            <person name="Wang A."/>
            <person name="Jiang F."/>
            <person name="Liu H."/>
            <person name="Zhao H."/>
            <person name="Xu D."/>
            <person name="Zhang Y."/>
        </authorList>
    </citation>
    <scope>NUCLEOTIDE SEQUENCE [LARGE SCALE GENOMIC DNA]</scope>
    <source>
        <strain evidence="2">cv. Punajuju</strain>
        <tissue evidence="1">Leaves</tissue>
    </source>
</reference>
<sequence>MPCSYYYCYTTFLFLLSLNRCLVLGWHRPLNKIGGHDALPISGLCKRHDIVPIFENSPMSFFRTMS</sequence>
<evidence type="ECO:0000313" key="1">
    <source>
        <dbReference type="EMBL" id="KAI3709940.1"/>
    </source>
</evidence>
<accession>A0ACB9AJ23</accession>
<name>A0ACB9AJ23_CICIN</name>
<dbReference type="EMBL" id="CM042015">
    <property type="protein sequence ID" value="KAI3709940.1"/>
    <property type="molecule type" value="Genomic_DNA"/>
</dbReference>
<comment type="caution">
    <text evidence="1">The sequence shown here is derived from an EMBL/GenBank/DDBJ whole genome shotgun (WGS) entry which is preliminary data.</text>
</comment>
<gene>
    <name evidence="1" type="ORF">L2E82_39710</name>
</gene>
<proteinExistence type="predicted"/>
<evidence type="ECO:0000313" key="2">
    <source>
        <dbReference type="Proteomes" id="UP001055811"/>
    </source>
</evidence>
<keyword evidence="2" id="KW-1185">Reference proteome</keyword>